<protein>
    <submittedName>
        <fullName evidence="1">Uncharacterized protein</fullName>
    </submittedName>
</protein>
<evidence type="ECO:0000313" key="1">
    <source>
        <dbReference type="EMBL" id="GFZ93429.1"/>
    </source>
</evidence>
<organism evidence="1 2">
    <name type="scientific">Aquaticitalea lipolytica</name>
    <dbReference type="NCBI Taxonomy" id="1247562"/>
    <lineage>
        <taxon>Bacteria</taxon>
        <taxon>Pseudomonadati</taxon>
        <taxon>Bacteroidota</taxon>
        <taxon>Flavobacteriia</taxon>
        <taxon>Flavobacteriales</taxon>
        <taxon>Flavobacteriaceae</taxon>
        <taxon>Aquaticitalea</taxon>
    </lineage>
</organism>
<evidence type="ECO:0000313" key="2">
    <source>
        <dbReference type="Proteomes" id="UP000598120"/>
    </source>
</evidence>
<dbReference type="RefSeq" id="WP_188606916.1">
    <property type="nucleotide sequence ID" value="NZ_BMIC01000008.1"/>
</dbReference>
<dbReference type="EMBL" id="BMIC01000008">
    <property type="protein sequence ID" value="GFZ93429.1"/>
    <property type="molecule type" value="Genomic_DNA"/>
</dbReference>
<sequence>MKTKLFTLFSFLVFNITFCQKIVIDPTFKTTETNIKTTEFDKEYLINYSYDKKLIDTLEVGFSKRGLGGTGIKIFISDTINIKAFIWADFRKYDGEFEALYDPKYFSLTINQLELKKGDTLMGKIQLRSKPILYRPNKPELTFVGDFFHIIEN</sequence>
<proteinExistence type="predicted"/>
<dbReference type="Proteomes" id="UP000598120">
    <property type="component" value="Unassembled WGS sequence"/>
</dbReference>
<dbReference type="AlphaFoldDB" id="A0A8J2TRX5"/>
<gene>
    <name evidence="1" type="ORF">GCM10011531_26840</name>
</gene>
<name>A0A8J2TRX5_9FLAO</name>
<accession>A0A8J2TRX5</accession>
<reference evidence="1 2" key="1">
    <citation type="journal article" date="2014" name="Int. J. Syst. Evol. Microbiol.">
        <title>Complete genome sequence of Corynebacterium casei LMG S-19264T (=DSM 44701T), isolated from a smear-ripened cheese.</title>
        <authorList>
            <consortium name="US DOE Joint Genome Institute (JGI-PGF)"/>
            <person name="Walter F."/>
            <person name="Albersmeier A."/>
            <person name="Kalinowski J."/>
            <person name="Ruckert C."/>
        </authorList>
    </citation>
    <scope>NUCLEOTIDE SEQUENCE [LARGE SCALE GENOMIC DNA]</scope>
    <source>
        <strain evidence="1 2">CGMCC 1.15295</strain>
    </source>
</reference>
<comment type="caution">
    <text evidence="1">The sequence shown here is derived from an EMBL/GenBank/DDBJ whole genome shotgun (WGS) entry which is preliminary data.</text>
</comment>
<keyword evidence="2" id="KW-1185">Reference proteome</keyword>